<evidence type="ECO:0000256" key="1">
    <source>
        <dbReference type="SAM" id="Phobius"/>
    </source>
</evidence>
<evidence type="ECO:0000313" key="3">
    <source>
        <dbReference type="Proteomes" id="UP000835052"/>
    </source>
</evidence>
<feature type="transmembrane region" description="Helical" evidence="1">
    <location>
        <begin position="371"/>
        <end position="392"/>
    </location>
</feature>
<keyword evidence="1" id="KW-0812">Transmembrane</keyword>
<comment type="caution">
    <text evidence="2">The sequence shown here is derived from an EMBL/GenBank/DDBJ whole genome shotgun (WGS) entry which is preliminary data.</text>
</comment>
<dbReference type="OrthoDB" id="5825023at2759"/>
<name>A0A8S1GPC0_9PELO</name>
<keyword evidence="3" id="KW-1185">Reference proteome</keyword>
<proteinExistence type="predicted"/>
<accession>A0A8S1GPC0</accession>
<feature type="transmembrane region" description="Helical" evidence="1">
    <location>
        <begin position="469"/>
        <end position="490"/>
    </location>
</feature>
<feature type="transmembrane region" description="Helical" evidence="1">
    <location>
        <begin position="324"/>
        <end position="344"/>
    </location>
</feature>
<keyword evidence="1" id="KW-0472">Membrane</keyword>
<evidence type="ECO:0008006" key="4">
    <source>
        <dbReference type="Google" id="ProtNLM"/>
    </source>
</evidence>
<feature type="transmembrane region" description="Helical" evidence="1">
    <location>
        <begin position="413"/>
        <end position="432"/>
    </location>
</feature>
<dbReference type="InterPro" id="IPR036790">
    <property type="entry name" value="Frizzled_dom_sf"/>
</dbReference>
<dbReference type="EMBL" id="CAJGYM010000002">
    <property type="protein sequence ID" value="CAD6185186.1"/>
    <property type="molecule type" value="Genomic_DNA"/>
</dbReference>
<organism evidence="2 3">
    <name type="scientific">Caenorhabditis auriculariae</name>
    <dbReference type="NCBI Taxonomy" id="2777116"/>
    <lineage>
        <taxon>Eukaryota</taxon>
        <taxon>Metazoa</taxon>
        <taxon>Ecdysozoa</taxon>
        <taxon>Nematoda</taxon>
        <taxon>Chromadorea</taxon>
        <taxon>Rhabditida</taxon>
        <taxon>Rhabditina</taxon>
        <taxon>Rhabditomorpha</taxon>
        <taxon>Rhabditoidea</taxon>
        <taxon>Rhabditidae</taxon>
        <taxon>Peloderinae</taxon>
        <taxon>Caenorhabditis</taxon>
    </lineage>
</organism>
<keyword evidence="1" id="KW-1133">Transmembrane helix</keyword>
<reference evidence="2" key="1">
    <citation type="submission" date="2020-10" db="EMBL/GenBank/DDBJ databases">
        <authorList>
            <person name="Kikuchi T."/>
        </authorList>
    </citation>
    <scope>NUCLEOTIDE SEQUENCE</scope>
    <source>
        <strain evidence="2">NKZ352</strain>
    </source>
</reference>
<dbReference type="AlphaFoldDB" id="A0A8S1GPC0"/>
<feature type="transmembrane region" description="Helical" evidence="1">
    <location>
        <begin position="210"/>
        <end position="233"/>
    </location>
</feature>
<sequence length="583" mass="66208">MFSRVESLQSNGRAFCAENPWICDPYCHEQLEPSSNCKYVDKSVATCFGEPVSHKFVYDPAKNFHVEMSDFGLLYKFPRCWKAIAPLICKKMFRPCRVTTFGAIDDNGTEYTETSEYRMLLSRSECLKARSECQDAVDFQLWPVFLECSGSDFASKCKRRTIDVDVPETTTKNCFTGLVESQLNGTLNIFDQCAIPCRKFNLFDLRFRNIVILIYALFHLFMLGVSIFLMSKILGREEVDQPQKAIFCCFAAMAYSMICALGAMSSSYDCFKGIRLNAETGASSRWETNAVLNAVFIAFHSQTLNYSIKVLYKHHNYNIRNIHLSSVSDFVFGLASLVSVWLPLFTHNFKPEVHTFFGNFVMVTPSITRLLLGYFVLAWACAVSGTSYLALLPKTGFRKESKLILPGRRYIRVALILSFLVLAIQLMSFLLLSPLQLETELHKKAVRTALDGGDFEKNEQEKYADLSSLGILVIDALIYVPFAFLIPHILAEAAKKPESKNMATLGTLQQEMELLNNDFKKKEHAPLKSDSKLFGFQNDDVDHEEDPLMEFLIDAKSASDNKRRLPCPSMLFNWEKMVKKISA</sequence>
<gene>
    <name evidence="2" type="ORF">CAUJ_LOCUS1105</name>
</gene>
<evidence type="ECO:0000313" key="2">
    <source>
        <dbReference type="EMBL" id="CAD6185186.1"/>
    </source>
</evidence>
<protein>
    <recommendedName>
        <fullName evidence="4">FZ domain-containing protein</fullName>
    </recommendedName>
</protein>
<dbReference type="Gene3D" id="1.10.2000.10">
    <property type="entry name" value="Frizzled cysteine-rich domain"/>
    <property type="match status" value="1"/>
</dbReference>
<dbReference type="Proteomes" id="UP000835052">
    <property type="component" value="Unassembled WGS sequence"/>
</dbReference>
<feature type="transmembrane region" description="Helical" evidence="1">
    <location>
        <begin position="245"/>
        <end position="264"/>
    </location>
</feature>